<dbReference type="Gene3D" id="3.10.129.10">
    <property type="entry name" value="Hotdog Thioesterase"/>
    <property type="match status" value="2"/>
</dbReference>
<evidence type="ECO:0000313" key="5">
    <source>
        <dbReference type="Proteomes" id="UP000807309"/>
    </source>
</evidence>
<organism evidence="4 5">
    <name type="scientific">Nocardia abscessus</name>
    <dbReference type="NCBI Taxonomy" id="120957"/>
    <lineage>
        <taxon>Bacteria</taxon>
        <taxon>Bacillati</taxon>
        <taxon>Actinomycetota</taxon>
        <taxon>Actinomycetes</taxon>
        <taxon>Mycobacteriales</taxon>
        <taxon>Nocardiaceae</taxon>
        <taxon>Nocardia</taxon>
    </lineage>
</organism>
<evidence type="ECO:0000259" key="2">
    <source>
        <dbReference type="Pfam" id="PF01575"/>
    </source>
</evidence>
<dbReference type="InterPro" id="IPR002539">
    <property type="entry name" value="MaoC-like_dom"/>
</dbReference>
<dbReference type="Pfam" id="PF01575">
    <property type="entry name" value="MaoC_dehydratas"/>
    <property type="match status" value="1"/>
</dbReference>
<reference evidence="4 5" key="1">
    <citation type="submission" date="2020-10" db="EMBL/GenBank/DDBJ databases">
        <title>Identification of Nocardia species via Next-generation sequencing and recognition of intraspecies genetic diversity.</title>
        <authorList>
            <person name="Li P."/>
            <person name="Li P."/>
            <person name="Lu B."/>
        </authorList>
    </citation>
    <scope>NUCLEOTIDE SEQUENCE [LARGE SCALE GENOMIC DNA]</scope>
    <source>
        <strain evidence="4 5">N-11</strain>
    </source>
</reference>
<evidence type="ECO:0000313" key="4">
    <source>
        <dbReference type="EMBL" id="MBF6228469.1"/>
    </source>
</evidence>
<dbReference type="InterPro" id="IPR029069">
    <property type="entry name" value="HotDog_dom_sf"/>
</dbReference>
<keyword evidence="5" id="KW-1185">Reference proteome</keyword>
<name>A0ABS0CDP0_9NOCA</name>
<proteinExistence type="inferred from homology"/>
<comment type="caution">
    <text evidence="4">The sequence shown here is derived from an EMBL/GenBank/DDBJ whole genome shotgun (WGS) entry which is preliminary data.</text>
</comment>
<dbReference type="InterPro" id="IPR039569">
    <property type="entry name" value="FAS1-like_DH_region"/>
</dbReference>
<dbReference type="RefSeq" id="WP_195035371.1">
    <property type="nucleotide sequence ID" value="NZ_JADLRE010000022.1"/>
</dbReference>
<sequence length="327" mass="35350">MQPHPTVGRRYTAADHYEVGREKIRDFARAVQDFHPAHWDDGAARELGHSGLLAPVTFASAVGSLAQRALMRAALNGYDPAHLLHVEQDIHCHRPVTAGDRLTHEITVDSRRPTPGGDLIAVTMTIRDQTDAVVQTVHTTLAGRHHDTSPTVEALAMLDLLECLPTPSRAELAQTITDPPRTRSDQYTAAPKLTVGQRFPSRTIRLSRGELVHYAGVSGDINPIHWHDDAARHAGLDAVAAHGMLTMGLGAACLTQWLGAPDSVVNYYVQFATPVLIAAHRPAEITFDGAVRSVDPATRRAVISLTAHTADNSIFGHASATVHADPR</sequence>
<feature type="domain" description="FAS1-like dehydratase" evidence="3">
    <location>
        <begin position="6"/>
        <end position="136"/>
    </location>
</feature>
<dbReference type="PANTHER" id="PTHR43841:SF3">
    <property type="entry name" value="(3R)-HYDROXYACYL-ACP DEHYDRATASE SUBUNIT HADB"/>
    <property type="match status" value="1"/>
</dbReference>
<evidence type="ECO:0000259" key="3">
    <source>
        <dbReference type="Pfam" id="PF13452"/>
    </source>
</evidence>
<evidence type="ECO:0000256" key="1">
    <source>
        <dbReference type="ARBA" id="ARBA00005254"/>
    </source>
</evidence>
<dbReference type="Pfam" id="PF13452">
    <property type="entry name" value="FAS1_DH_region"/>
    <property type="match status" value="1"/>
</dbReference>
<dbReference type="CDD" id="cd03441">
    <property type="entry name" value="R_hydratase_like"/>
    <property type="match status" value="1"/>
</dbReference>
<feature type="domain" description="MaoC-like" evidence="2">
    <location>
        <begin position="201"/>
        <end position="285"/>
    </location>
</feature>
<comment type="similarity">
    <text evidence="1">Belongs to the enoyl-CoA hydratase/isomerase family.</text>
</comment>
<dbReference type="Proteomes" id="UP000807309">
    <property type="component" value="Unassembled WGS sequence"/>
</dbReference>
<gene>
    <name evidence="4" type="ORF">IU470_25605</name>
</gene>
<dbReference type="NCBIfam" id="NF040620">
    <property type="entry name" value="fused_HadA_HadB"/>
    <property type="match status" value="1"/>
</dbReference>
<dbReference type="PANTHER" id="PTHR43841">
    <property type="entry name" value="3-HYDROXYACYL-THIOESTER DEHYDRATASE HTDX-RELATED"/>
    <property type="match status" value="1"/>
</dbReference>
<dbReference type="EMBL" id="JADLRE010000022">
    <property type="protein sequence ID" value="MBF6228469.1"/>
    <property type="molecule type" value="Genomic_DNA"/>
</dbReference>
<protein>
    <submittedName>
        <fullName evidence="4">MaoC family dehydratase N-terminal domain-containing protein</fullName>
    </submittedName>
</protein>
<dbReference type="SUPFAM" id="SSF54637">
    <property type="entry name" value="Thioesterase/thiol ester dehydrase-isomerase"/>
    <property type="match status" value="2"/>
</dbReference>
<accession>A0ABS0CDP0</accession>